<sequence length="83" mass="9272">MTLGAKVTIGLWGAAIFWDLICPEGQTVSEAVERGLNNPRTEPFVLLALTTTALHLMRSVDPKYDLYSIGFNVVDKLRKKNHE</sequence>
<dbReference type="EMBL" id="KP027195">
    <property type="protein sequence ID" value="AJD82162.1"/>
    <property type="molecule type" value="Genomic_DNA"/>
</dbReference>
<protein>
    <submittedName>
        <fullName evidence="1">Uncharacterized protein</fullName>
    </submittedName>
</protein>
<reference evidence="1 2" key="1">
    <citation type="submission" date="2014-10" db="EMBL/GenBank/DDBJ databases">
        <authorList>
            <person name="Mackenzie J."/>
            <person name="Lekholoane M."/>
            <person name="Leqhaoe R."/>
            <person name="Mcunu Z."/>
            <person name="Mzobe Z."/>
            <person name="Rodel H."/>
            <person name="Seagreen C."/>
            <person name="Mazeka N."/>
            <person name="Larsen M.H."/>
            <person name="Rubin E.J."/>
            <person name="Russell D.A."/>
            <person name="Guerrero C.A."/>
            <person name="Bowman C.A."/>
            <person name="Jacobs-Sera D."/>
            <person name="Hendrix R.W."/>
            <person name="Hatfull G.F."/>
        </authorList>
    </citation>
    <scope>NUCLEOTIDE SEQUENCE [LARGE SCALE GENOMIC DNA]</scope>
</reference>
<gene>
    <name evidence="1" type="primary">90</name>
    <name evidence="1" type="ORF">COSMO_90</name>
</gene>
<evidence type="ECO:0000313" key="2">
    <source>
        <dbReference type="Proteomes" id="UP000031718"/>
    </source>
</evidence>
<organism evidence="1 2">
    <name type="scientific">Mycobacterium phage Cosmo</name>
    <dbReference type="NCBI Taxonomy" id="1567467"/>
    <lineage>
        <taxon>Viruses</taxon>
        <taxon>Duplodnaviria</taxon>
        <taxon>Heunggongvirae</taxon>
        <taxon>Uroviricota</taxon>
        <taxon>Caudoviricetes</taxon>
        <taxon>Vilmaviridae</taxon>
        <taxon>Wildcatvirus</taxon>
        <taxon>Wildcatvirus wildcat</taxon>
        <taxon>Mycobacterium virus Wildcat</taxon>
    </lineage>
</organism>
<dbReference type="InterPro" id="IPR055850">
    <property type="entry name" value="DUF7427"/>
</dbReference>
<dbReference type="Proteomes" id="UP000031718">
    <property type="component" value="Segment"/>
</dbReference>
<dbReference type="Pfam" id="PF24202">
    <property type="entry name" value="DUF7427"/>
    <property type="match status" value="1"/>
</dbReference>
<evidence type="ECO:0000313" key="1">
    <source>
        <dbReference type="EMBL" id="AJD82162.1"/>
    </source>
</evidence>
<accession>A0A0B4ZXS1</accession>
<name>A0A0B4ZXS1_9CAUD</name>
<proteinExistence type="predicted"/>